<dbReference type="GO" id="GO:0016020">
    <property type="term" value="C:membrane"/>
    <property type="evidence" value="ECO:0000318"/>
    <property type="project" value="GO_Central"/>
</dbReference>
<keyword evidence="2" id="KW-1133">Transmembrane helix</keyword>
<dbReference type="InterPro" id="IPR026961">
    <property type="entry name" value="PGG_dom"/>
</dbReference>
<evidence type="ECO:0000256" key="1">
    <source>
        <dbReference type="SAM" id="MobiDB-lite"/>
    </source>
</evidence>
<evidence type="ECO:0000313" key="4">
    <source>
        <dbReference type="EMBL" id="ERN09313.1"/>
    </source>
</evidence>
<evidence type="ECO:0000256" key="2">
    <source>
        <dbReference type="SAM" id="Phobius"/>
    </source>
</evidence>
<feature type="transmembrane region" description="Helical" evidence="2">
    <location>
        <begin position="410"/>
        <end position="433"/>
    </location>
</feature>
<sequence length="479" mass="53613">MDQTYGIPSKEDDSLPSPGDVENQAGMHPSARFSSLEGILPCVLHMCMPRALRSCLNWLFMVILGMNWLFMVMLAMNIIKNSFVLLGSKTMEGLREKKEMHLQALKLLKKLNKEAGPAVYKGWGEDPGNYSKIARKFKNGRLVKKCIRSPVMVAILNGNYDFVIETIEEFPQLMLSTDVEDGGSMLHLAVRVRELEIFKHLLRMRETVIESTDAFGNTVLHISAKLAPSQQLNTIAGAALQLQRELQWFRSIEQLTPEVLQDALNFEGKTASNVFSEEHEMLVKEGERWMKDTATSCTVVSVLIATMVFASAFQVPGGINSNGLPNLLQHTPFMVFTISIVIALSTSLTSAVMFLYILTARYAEEDFRLALPTRLILGLAGVFISIIAMMVSFTATIFLMLSAIKMPWGVFAVYILACFPVTIFASMQLPLFITLRPKWSGPEQAGVLINPYFMPVLYLTLRGEKQNSWPLEPDHYPSV</sequence>
<keyword evidence="5" id="KW-1185">Reference proteome</keyword>
<proteinExistence type="predicted"/>
<dbReference type="Pfam" id="PF13962">
    <property type="entry name" value="PGG"/>
    <property type="match status" value="1"/>
</dbReference>
<dbReference type="HOGENOM" id="CLU_016885_2_1_1"/>
<keyword evidence="2" id="KW-0472">Membrane</keyword>
<dbReference type="EMBL" id="KI393016">
    <property type="protein sequence ID" value="ERN09313.1"/>
    <property type="molecule type" value="Genomic_DNA"/>
</dbReference>
<keyword evidence="2" id="KW-0812">Transmembrane</keyword>
<dbReference type="PANTHER" id="PTHR24177">
    <property type="entry name" value="CASKIN"/>
    <property type="match status" value="1"/>
</dbReference>
<dbReference type="Gramene" id="ERN09313">
    <property type="protein sequence ID" value="ERN09313"/>
    <property type="gene ID" value="AMTR_s00149p00090550"/>
</dbReference>
<protein>
    <recommendedName>
        <fullName evidence="3">PGG domain-containing protein</fullName>
    </recommendedName>
</protein>
<name>W1PMN6_AMBTC</name>
<evidence type="ECO:0000259" key="3">
    <source>
        <dbReference type="Pfam" id="PF13962"/>
    </source>
</evidence>
<dbReference type="OMA" id="AVYILAC"/>
<dbReference type="InterPro" id="IPR036770">
    <property type="entry name" value="Ankyrin_rpt-contain_sf"/>
</dbReference>
<reference evidence="5" key="1">
    <citation type="journal article" date="2013" name="Science">
        <title>The Amborella genome and the evolution of flowering plants.</title>
        <authorList>
            <consortium name="Amborella Genome Project"/>
        </authorList>
    </citation>
    <scope>NUCLEOTIDE SEQUENCE [LARGE SCALE GENOMIC DNA]</scope>
</reference>
<feature type="region of interest" description="Disordered" evidence="1">
    <location>
        <begin position="1"/>
        <end position="26"/>
    </location>
</feature>
<accession>W1PMN6</accession>
<organism evidence="4 5">
    <name type="scientific">Amborella trichopoda</name>
    <dbReference type="NCBI Taxonomy" id="13333"/>
    <lineage>
        <taxon>Eukaryota</taxon>
        <taxon>Viridiplantae</taxon>
        <taxon>Streptophyta</taxon>
        <taxon>Embryophyta</taxon>
        <taxon>Tracheophyta</taxon>
        <taxon>Spermatophyta</taxon>
        <taxon>Magnoliopsida</taxon>
        <taxon>Amborellales</taxon>
        <taxon>Amborellaceae</taxon>
        <taxon>Amborella</taxon>
    </lineage>
</organism>
<dbReference type="PANTHER" id="PTHR24177:SF292">
    <property type="entry name" value="ANKYRIN REPEAT FAMILY PROTEIN-RELATED"/>
    <property type="match status" value="1"/>
</dbReference>
<dbReference type="eggNOG" id="KOG0504">
    <property type="taxonomic scope" value="Eukaryota"/>
</dbReference>
<feature type="transmembrane region" description="Helical" evidence="2">
    <location>
        <begin position="379"/>
        <end position="404"/>
    </location>
</feature>
<feature type="transmembrane region" description="Helical" evidence="2">
    <location>
        <begin position="58"/>
        <end position="79"/>
    </location>
</feature>
<dbReference type="AlphaFoldDB" id="W1PMN6"/>
<dbReference type="Gene3D" id="1.25.40.20">
    <property type="entry name" value="Ankyrin repeat-containing domain"/>
    <property type="match status" value="1"/>
</dbReference>
<evidence type="ECO:0000313" key="5">
    <source>
        <dbReference type="Proteomes" id="UP000017836"/>
    </source>
</evidence>
<dbReference type="STRING" id="13333.W1PMN6"/>
<feature type="domain" description="PGG" evidence="3">
    <location>
        <begin position="288"/>
        <end position="399"/>
    </location>
</feature>
<dbReference type="Proteomes" id="UP000017836">
    <property type="component" value="Unassembled WGS sequence"/>
</dbReference>
<feature type="transmembrane region" description="Helical" evidence="2">
    <location>
        <begin position="294"/>
        <end position="313"/>
    </location>
</feature>
<gene>
    <name evidence="4" type="ORF">AMTR_s00149p00090550</name>
</gene>
<feature type="transmembrane region" description="Helical" evidence="2">
    <location>
        <begin position="333"/>
        <end position="358"/>
    </location>
</feature>
<dbReference type="SUPFAM" id="SSF48403">
    <property type="entry name" value="Ankyrin repeat"/>
    <property type="match status" value="1"/>
</dbReference>